<evidence type="ECO:0000313" key="10">
    <source>
        <dbReference type="Proteomes" id="UP000774326"/>
    </source>
</evidence>
<dbReference type="GO" id="GO:0004662">
    <property type="term" value="F:CAAX-protein geranylgeranyltransferase activity"/>
    <property type="evidence" value="ECO:0007669"/>
    <property type="project" value="TreeGrafter"/>
</dbReference>
<evidence type="ECO:0000256" key="4">
    <source>
        <dbReference type="ARBA" id="ARBA00022679"/>
    </source>
</evidence>
<reference evidence="9" key="1">
    <citation type="journal article" date="2021" name="Open Biol.">
        <title>Shared evolutionary footprints suggest mitochondrial oxidative damage underlies multiple complex I losses in fungi.</title>
        <authorList>
            <person name="Schikora-Tamarit M.A."/>
            <person name="Marcet-Houben M."/>
            <person name="Nosek J."/>
            <person name="Gabaldon T."/>
        </authorList>
    </citation>
    <scope>NUCLEOTIDE SEQUENCE</scope>
    <source>
        <strain evidence="9">CBS2887</strain>
    </source>
</reference>
<dbReference type="PANTHER" id="PTHR11774:SF4">
    <property type="entry name" value="GERANYLGERANYL TRANSFERASE TYPE-1 SUBUNIT BETA"/>
    <property type="match status" value="1"/>
</dbReference>
<feature type="domain" description="Prenyltransferase alpha-alpha toroid" evidence="8">
    <location>
        <begin position="8"/>
        <end position="343"/>
    </location>
</feature>
<keyword evidence="7" id="KW-0862">Zinc</keyword>
<evidence type="ECO:0000256" key="7">
    <source>
        <dbReference type="ARBA" id="ARBA00022833"/>
    </source>
</evidence>
<evidence type="ECO:0000256" key="5">
    <source>
        <dbReference type="ARBA" id="ARBA00022723"/>
    </source>
</evidence>
<organism evidence="9 10">
    <name type="scientific">Wickerhamomyces pijperi</name>
    <name type="common">Yeast</name>
    <name type="synonym">Pichia pijperi</name>
    <dbReference type="NCBI Taxonomy" id="599730"/>
    <lineage>
        <taxon>Eukaryota</taxon>
        <taxon>Fungi</taxon>
        <taxon>Dikarya</taxon>
        <taxon>Ascomycota</taxon>
        <taxon>Saccharomycotina</taxon>
        <taxon>Saccharomycetes</taxon>
        <taxon>Phaffomycetales</taxon>
        <taxon>Wickerhamomycetaceae</taxon>
        <taxon>Wickerhamomyces</taxon>
    </lineage>
</organism>
<dbReference type="InterPro" id="IPR008930">
    <property type="entry name" value="Terpenoid_cyclase/PrenylTrfase"/>
</dbReference>
<dbReference type="AlphaFoldDB" id="A0A9P8PIG0"/>
<name>A0A9P8PIG0_WICPI</name>
<keyword evidence="10" id="KW-1185">Reference proteome</keyword>
<evidence type="ECO:0000256" key="6">
    <source>
        <dbReference type="ARBA" id="ARBA00022737"/>
    </source>
</evidence>
<reference evidence="9" key="2">
    <citation type="submission" date="2021-01" db="EMBL/GenBank/DDBJ databases">
        <authorList>
            <person name="Schikora-Tamarit M.A."/>
        </authorList>
    </citation>
    <scope>NUCLEOTIDE SEQUENCE</scope>
    <source>
        <strain evidence="9">CBS2887</strain>
    </source>
</reference>
<dbReference type="GO" id="GO:0005953">
    <property type="term" value="C:CAAX-protein geranylgeranyltransferase complex"/>
    <property type="evidence" value="ECO:0007669"/>
    <property type="project" value="TreeGrafter"/>
</dbReference>
<proteinExistence type="inferred from homology"/>
<evidence type="ECO:0000259" key="8">
    <source>
        <dbReference type="Pfam" id="PF00432"/>
    </source>
</evidence>
<dbReference type="EMBL" id="JAEUBG010005835">
    <property type="protein sequence ID" value="KAH3672225.1"/>
    <property type="molecule type" value="Genomic_DNA"/>
</dbReference>
<sequence length="353" mass="39565">MSEEISPLNTARHIKYFKMCLTALPSRAQKQDSNKLLLIYCSVCALSLLGYEFTAEEKKDISAFIYLHYVPTGEGFRGSLTHKLQPWNRYDPGTLANTYSALCILITLGDEYRKKLDSEAIMKYIKSTQIENGSFLSILDIDGKPFGDGDLRQCYLAASIRKLLQYPANGVNDFDVDKMQQYIISSRAYDGGLGTQESHAGLTFCGLAALKLTNRIDGTNWDTTIDWLAHRQIFYDQYNSDLLQYDYCDDTDQGGHNGRANKYADTCYSFWCAGSLSLLNASQFIDRQLACRYLLNVTQNQIIGGFSKTDADDPDPYHAYLGLAALSLLKFEGLKELDTMLVIPKDASSVLSS</sequence>
<evidence type="ECO:0000256" key="1">
    <source>
        <dbReference type="ARBA" id="ARBA00001947"/>
    </source>
</evidence>
<protein>
    <recommendedName>
        <fullName evidence="8">Prenyltransferase alpha-alpha toroid domain-containing protein</fullName>
    </recommendedName>
</protein>
<keyword evidence="3" id="KW-0637">Prenyltransferase</keyword>
<comment type="similarity">
    <text evidence="2">Belongs to the protein prenyltransferase subunit beta family.</text>
</comment>
<keyword evidence="5" id="KW-0479">Metal-binding</keyword>
<evidence type="ECO:0000256" key="2">
    <source>
        <dbReference type="ARBA" id="ARBA00010497"/>
    </source>
</evidence>
<comment type="caution">
    <text evidence="9">The sequence shown here is derived from an EMBL/GenBank/DDBJ whole genome shotgun (WGS) entry which is preliminary data.</text>
</comment>
<dbReference type="OrthoDB" id="24893at2759"/>
<gene>
    <name evidence="9" type="ORF">WICPIJ_010077</name>
</gene>
<accession>A0A9P8PIG0</accession>
<evidence type="ECO:0000313" key="9">
    <source>
        <dbReference type="EMBL" id="KAH3672225.1"/>
    </source>
</evidence>
<dbReference type="Proteomes" id="UP000774326">
    <property type="component" value="Unassembled WGS sequence"/>
</dbReference>
<dbReference type="InterPro" id="IPR001330">
    <property type="entry name" value="Prenyltrans"/>
</dbReference>
<evidence type="ECO:0000256" key="3">
    <source>
        <dbReference type="ARBA" id="ARBA00022602"/>
    </source>
</evidence>
<comment type="cofactor">
    <cofactor evidence="1">
        <name>Zn(2+)</name>
        <dbReference type="ChEBI" id="CHEBI:29105"/>
    </cofactor>
</comment>
<dbReference type="SUPFAM" id="SSF48239">
    <property type="entry name" value="Terpenoid cyclases/Protein prenyltransferases"/>
    <property type="match status" value="1"/>
</dbReference>
<dbReference type="Pfam" id="PF00432">
    <property type="entry name" value="Prenyltrans"/>
    <property type="match status" value="1"/>
</dbReference>
<keyword evidence="4" id="KW-0808">Transferase</keyword>
<dbReference type="Gene3D" id="1.50.10.20">
    <property type="match status" value="1"/>
</dbReference>
<keyword evidence="6" id="KW-0677">Repeat</keyword>
<dbReference type="GO" id="GO:0046872">
    <property type="term" value="F:metal ion binding"/>
    <property type="evidence" value="ECO:0007669"/>
    <property type="project" value="UniProtKB-KW"/>
</dbReference>
<dbReference type="PANTHER" id="PTHR11774">
    <property type="entry name" value="GERANYLGERANYL TRANSFERASE TYPE BETA SUBUNIT"/>
    <property type="match status" value="1"/>
</dbReference>
<dbReference type="InterPro" id="IPR045089">
    <property type="entry name" value="PGGT1B-like"/>
</dbReference>